<dbReference type="InterPro" id="IPR009081">
    <property type="entry name" value="PP-bd_ACP"/>
</dbReference>
<protein>
    <submittedName>
        <fullName evidence="2">Phosphopantetheine attachment site</fullName>
    </submittedName>
</protein>
<name>A0A1I6FXU8_9FLAO</name>
<dbReference type="SUPFAM" id="SSF47336">
    <property type="entry name" value="ACP-like"/>
    <property type="match status" value="1"/>
</dbReference>
<evidence type="ECO:0000313" key="2">
    <source>
        <dbReference type="EMBL" id="SFR34758.1"/>
    </source>
</evidence>
<reference evidence="2 3" key="1">
    <citation type="submission" date="2016-10" db="EMBL/GenBank/DDBJ databases">
        <authorList>
            <person name="de Groot N.N."/>
        </authorList>
    </citation>
    <scope>NUCLEOTIDE SEQUENCE [LARGE SCALE GENOMIC DNA]</scope>
    <source>
        <strain evidence="2 3">DSM 21019</strain>
    </source>
</reference>
<dbReference type="Proteomes" id="UP000199534">
    <property type="component" value="Unassembled WGS sequence"/>
</dbReference>
<evidence type="ECO:0000313" key="3">
    <source>
        <dbReference type="Proteomes" id="UP000199534"/>
    </source>
</evidence>
<sequence length="81" mass="9223">MKKDEITTILIKYIKKEFTRDSEVEIVAETDLFASGILDSLGLMKLIRFIEATFDNPVPLIDILPENFSSVRNISLYLTNA</sequence>
<keyword evidence="3" id="KW-1185">Reference proteome</keyword>
<proteinExistence type="predicted"/>
<evidence type="ECO:0000259" key="1">
    <source>
        <dbReference type="PROSITE" id="PS50075"/>
    </source>
</evidence>
<dbReference type="AlphaFoldDB" id="A0A1I6FXU8"/>
<dbReference type="InterPro" id="IPR036736">
    <property type="entry name" value="ACP-like_sf"/>
</dbReference>
<feature type="domain" description="Carrier" evidence="1">
    <location>
        <begin position="5"/>
        <end position="81"/>
    </location>
</feature>
<accession>A0A1I6FXU8</accession>
<organism evidence="2 3">
    <name type="scientific">Robiginitalea myxolifaciens</name>
    <dbReference type="NCBI Taxonomy" id="400055"/>
    <lineage>
        <taxon>Bacteria</taxon>
        <taxon>Pseudomonadati</taxon>
        <taxon>Bacteroidota</taxon>
        <taxon>Flavobacteriia</taxon>
        <taxon>Flavobacteriales</taxon>
        <taxon>Flavobacteriaceae</taxon>
        <taxon>Robiginitalea</taxon>
    </lineage>
</organism>
<dbReference type="Pfam" id="PF00550">
    <property type="entry name" value="PP-binding"/>
    <property type="match status" value="1"/>
</dbReference>
<gene>
    <name evidence="2" type="ORF">SAMN04490243_0882</name>
</gene>
<dbReference type="Gene3D" id="1.10.1200.10">
    <property type="entry name" value="ACP-like"/>
    <property type="match status" value="1"/>
</dbReference>
<dbReference type="RefSeq" id="WP_177218256.1">
    <property type="nucleotide sequence ID" value="NZ_FOYQ01000001.1"/>
</dbReference>
<dbReference type="PROSITE" id="PS50075">
    <property type="entry name" value="CARRIER"/>
    <property type="match status" value="1"/>
</dbReference>
<dbReference type="STRING" id="400055.SAMN04490243_0882"/>
<dbReference type="EMBL" id="FOYQ01000001">
    <property type="protein sequence ID" value="SFR34758.1"/>
    <property type="molecule type" value="Genomic_DNA"/>
</dbReference>